<evidence type="ECO:0000313" key="2">
    <source>
        <dbReference type="EMBL" id="EXJ13439.1"/>
    </source>
</evidence>
<dbReference type="InterPro" id="IPR045540">
    <property type="entry name" value="YegS/DAGK_C"/>
</dbReference>
<proteinExistence type="predicted"/>
<organism evidence="2 3">
    <name type="scientific">Imhoffiella purpurea</name>
    <dbReference type="NCBI Taxonomy" id="1249627"/>
    <lineage>
        <taxon>Bacteria</taxon>
        <taxon>Pseudomonadati</taxon>
        <taxon>Pseudomonadota</taxon>
        <taxon>Gammaproteobacteria</taxon>
        <taxon>Chromatiales</taxon>
        <taxon>Chromatiaceae</taxon>
        <taxon>Imhoffiella</taxon>
    </lineage>
</organism>
<comment type="caution">
    <text evidence="2">The sequence shown here is derived from an EMBL/GenBank/DDBJ whole genome shotgun (WGS) entry which is preliminary data.</text>
</comment>
<dbReference type="PANTHER" id="PTHR30492:SF0">
    <property type="entry name" value="METHYLGLYOXAL SYNTHASE"/>
    <property type="match status" value="1"/>
</dbReference>
<sequence length="277" mass="30535">MELLSRRLDERGVQVQRIPFEPDGLAGALSEALDEQVSAICVAGGDGTLLGVVEALDGRRVPLGIVPRGTMNWMAKDLGIPLDLEAAVETLLDARVRYVDTARVNGAPFLCACMIGVSPLVARQRERERGSAPWSRWPRLVWQGLRLLRLYPHRRMRLIADGRSRRLRSHTVVVTNNLLETASGPLPRRTHLDAGRLGIYAVRKTSARDLIRLLTRVMLGDWLADDAVLTTAASEASLGVSGRRAISLMLDGEIRRLETPLRFSVEPRSVAMLVPAT</sequence>
<evidence type="ECO:0000313" key="3">
    <source>
        <dbReference type="Proteomes" id="UP000019460"/>
    </source>
</evidence>
<dbReference type="GO" id="GO:0016301">
    <property type="term" value="F:kinase activity"/>
    <property type="evidence" value="ECO:0007669"/>
    <property type="project" value="InterPro"/>
</dbReference>
<dbReference type="PROSITE" id="PS50146">
    <property type="entry name" value="DAGK"/>
    <property type="match status" value="1"/>
</dbReference>
<dbReference type="Gene3D" id="2.60.200.40">
    <property type="match status" value="1"/>
</dbReference>
<name>W9V2A1_9GAMM</name>
<dbReference type="Gene3D" id="3.40.50.10330">
    <property type="entry name" value="Probable inorganic polyphosphate/atp-NAD kinase, domain 1"/>
    <property type="match status" value="1"/>
</dbReference>
<dbReference type="STRING" id="1249627.D779_3763"/>
<accession>W9V2A1</accession>
<gene>
    <name evidence="2" type="ORF">D779_3763</name>
</gene>
<keyword evidence="3" id="KW-1185">Reference proteome</keyword>
<dbReference type="InterPro" id="IPR001206">
    <property type="entry name" value="Diacylglycerol_kinase_cat_dom"/>
</dbReference>
<dbReference type="Pfam" id="PF00781">
    <property type="entry name" value="DAGK_cat"/>
    <property type="match status" value="1"/>
</dbReference>
<dbReference type="InterPro" id="IPR016064">
    <property type="entry name" value="NAD/diacylglycerol_kinase_sf"/>
</dbReference>
<dbReference type="PANTHER" id="PTHR30492">
    <property type="entry name" value="METHYLGLYOXAL SYNTHASE"/>
    <property type="match status" value="1"/>
</dbReference>
<dbReference type="eggNOG" id="COG1597">
    <property type="taxonomic scope" value="Bacteria"/>
</dbReference>
<dbReference type="GO" id="GO:0005829">
    <property type="term" value="C:cytosol"/>
    <property type="evidence" value="ECO:0007669"/>
    <property type="project" value="TreeGrafter"/>
</dbReference>
<dbReference type="EMBL" id="AONC01000070">
    <property type="protein sequence ID" value="EXJ13439.1"/>
    <property type="molecule type" value="Genomic_DNA"/>
</dbReference>
<dbReference type="InterPro" id="IPR017438">
    <property type="entry name" value="ATP-NAD_kinase_N"/>
</dbReference>
<dbReference type="PATRIC" id="fig|1249627.3.peg.3840"/>
<feature type="domain" description="DAGKc" evidence="1">
    <location>
        <begin position="1"/>
        <end position="108"/>
    </location>
</feature>
<dbReference type="GO" id="GO:0019242">
    <property type="term" value="P:methylglyoxal biosynthetic process"/>
    <property type="evidence" value="ECO:0007669"/>
    <property type="project" value="InterPro"/>
</dbReference>
<protein>
    <recommendedName>
        <fullName evidence="1">DAGKc domain-containing protein</fullName>
    </recommendedName>
</protein>
<dbReference type="GO" id="GO:0008929">
    <property type="term" value="F:methylglyoxal synthase activity"/>
    <property type="evidence" value="ECO:0007669"/>
    <property type="project" value="InterPro"/>
</dbReference>
<dbReference type="AlphaFoldDB" id="W9V2A1"/>
<reference evidence="2 3" key="1">
    <citation type="submission" date="2012-11" db="EMBL/GenBank/DDBJ databases">
        <title>Genome assembly of Thiorhodococcus sp. AK35.</title>
        <authorList>
            <person name="Nupur N."/>
            <person name="Khatri I."/>
            <person name="Subramanian S."/>
            <person name="Pinnaka A."/>
        </authorList>
    </citation>
    <scope>NUCLEOTIDE SEQUENCE [LARGE SCALE GENOMIC DNA]</scope>
    <source>
        <strain evidence="2 3">AK35</strain>
    </source>
</reference>
<dbReference type="SUPFAM" id="SSF111331">
    <property type="entry name" value="NAD kinase/diacylglycerol kinase-like"/>
    <property type="match status" value="1"/>
</dbReference>
<dbReference type="InterPro" id="IPR004363">
    <property type="entry name" value="Methylgl_synth"/>
</dbReference>
<dbReference type="Pfam" id="PF19279">
    <property type="entry name" value="YegS_C"/>
    <property type="match status" value="1"/>
</dbReference>
<dbReference type="Proteomes" id="UP000019460">
    <property type="component" value="Unassembled WGS sequence"/>
</dbReference>
<evidence type="ECO:0000259" key="1">
    <source>
        <dbReference type="PROSITE" id="PS50146"/>
    </source>
</evidence>